<dbReference type="InterPro" id="IPR028026">
    <property type="entry name" value="DUF4502"/>
</dbReference>
<sequence length="64" mass="6981">EPRACRLEGRRKRTWCSELASFPDKKPIDEGKRNSGAAVDAASVSNAWLRCGDGFQAASSLEVK</sequence>
<evidence type="ECO:0000313" key="3">
    <source>
        <dbReference type="Proteomes" id="UP000472272"/>
    </source>
</evidence>
<evidence type="ECO:0000313" key="2">
    <source>
        <dbReference type="Ensembl" id="ENSPMRP00000007271.1"/>
    </source>
</evidence>
<reference evidence="2" key="3">
    <citation type="submission" date="2025-09" db="UniProtKB">
        <authorList>
            <consortium name="Ensembl"/>
        </authorList>
    </citation>
    <scope>IDENTIFICATION</scope>
</reference>
<dbReference type="AlphaFoldDB" id="A0A670I6C9"/>
<name>A0A670I6C9_PODMU</name>
<organism evidence="2 3">
    <name type="scientific">Podarcis muralis</name>
    <name type="common">Wall lizard</name>
    <name type="synonym">Lacerta muralis</name>
    <dbReference type="NCBI Taxonomy" id="64176"/>
    <lineage>
        <taxon>Eukaryota</taxon>
        <taxon>Metazoa</taxon>
        <taxon>Chordata</taxon>
        <taxon>Craniata</taxon>
        <taxon>Vertebrata</taxon>
        <taxon>Euteleostomi</taxon>
        <taxon>Lepidosauria</taxon>
        <taxon>Squamata</taxon>
        <taxon>Bifurcata</taxon>
        <taxon>Unidentata</taxon>
        <taxon>Episquamata</taxon>
        <taxon>Laterata</taxon>
        <taxon>Lacertibaenia</taxon>
        <taxon>Lacertidae</taxon>
        <taxon>Podarcis</taxon>
    </lineage>
</organism>
<evidence type="ECO:0000259" key="1">
    <source>
        <dbReference type="Pfam" id="PF14950"/>
    </source>
</evidence>
<dbReference type="Pfam" id="PF14950">
    <property type="entry name" value="DUF4502"/>
    <property type="match status" value="1"/>
</dbReference>
<reference evidence="2" key="2">
    <citation type="submission" date="2025-08" db="UniProtKB">
        <authorList>
            <consortium name="Ensembl"/>
        </authorList>
    </citation>
    <scope>IDENTIFICATION</scope>
</reference>
<proteinExistence type="predicted"/>
<dbReference type="GeneTree" id="ENSGT00960000192544"/>
<dbReference type="Ensembl" id="ENSPMRT00000007783.1">
    <property type="protein sequence ID" value="ENSPMRP00000007271.1"/>
    <property type="gene ID" value="ENSPMRG00000004923.1"/>
</dbReference>
<keyword evidence="3" id="KW-1185">Reference proteome</keyword>
<feature type="domain" description="DUF4502" evidence="1">
    <location>
        <begin position="10"/>
        <end position="61"/>
    </location>
</feature>
<protein>
    <recommendedName>
        <fullName evidence="1">DUF4502 domain-containing protein</fullName>
    </recommendedName>
</protein>
<reference evidence="2 3" key="1">
    <citation type="journal article" date="2019" name="Proc. Natl. Acad. Sci. U.S.A.">
        <title>Regulatory changes in pterin and carotenoid genes underlie balanced color polymorphisms in the wall lizard.</title>
        <authorList>
            <person name="Andrade P."/>
            <person name="Pinho C."/>
            <person name="Perez I de Lanuza G."/>
            <person name="Afonso S."/>
            <person name="Brejcha J."/>
            <person name="Rubin C.J."/>
            <person name="Wallerman O."/>
            <person name="Pereira P."/>
            <person name="Sabatino S.J."/>
            <person name="Bellati A."/>
            <person name="Pellitteri-Rosa D."/>
            <person name="Bosakova Z."/>
            <person name="Bunikis I."/>
            <person name="Carretero M.A."/>
            <person name="Feiner N."/>
            <person name="Marsik P."/>
            <person name="Pauperio F."/>
            <person name="Salvi D."/>
            <person name="Soler L."/>
            <person name="While G.M."/>
            <person name="Uller T."/>
            <person name="Font E."/>
            <person name="Andersson L."/>
            <person name="Carneiro M."/>
        </authorList>
    </citation>
    <scope>NUCLEOTIDE SEQUENCE</scope>
</reference>
<accession>A0A670I6C9</accession>
<dbReference type="Proteomes" id="UP000472272">
    <property type="component" value="Chromosome 7"/>
</dbReference>